<reference evidence="1 2" key="1">
    <citation type="submission" date="2016-04" db="EMBL/GenBank/DDBJ databases">
        <title>Complete genome sequence of the haloalkaliphilic hydrocarbon-degrading bacterium Dietzia psychralcaliphila ILA-1T, isolated from a drain of a fish product-processing plant.</title>
        <authorList>
            <person name="Zhao J."/>
            <person name="Hu B."/>
            <person name="Geng S."/>
            <person name="Nie Y."/>
            <person name="Tang Y."/>
        </authorList>
    </citation>
    <scope>NUCLEOTIDE SEQUENCE [LARGE SCALE GENOMIC DNA]</scope>
    <source>
        <strain evidence="1 2">ILA-1</strain>
    </source>
</reference>
<accession>A0AAD0NM90</accession>
<dbReference type="Proteomes" id="UP000244903">
    <property type="component" value="Chromosome"/>
</dbReference>
<gene>
    <name evidence="1" type="ORF">A6048_04485</name>
</gene>
<evidence type="ECO:0008006" key="3">
    <source>
        <dbReference type="Google" id="ProtNLM"/>
    </source>
</evidence>
<evidence type="ECO:0000313" key="2">
    <source>
        <dbReference type="Proteomes" id="UP000244903"/>
    </source>
</evidence>
<name>A0AAD0NM90_9ACTN</name>
<dbReference type="KEGG" id="dpc:A6048_04485"/>
<proteinExistence type="predicted"/>
<sequence length="120" mass="11457">MADGAIDVHVDGLRELGTGLTTLADALGGTLGAVDALPLDAVAPVLGPVGADFMAALLSATARHREVLAGVARVSDAAGQLVLETGRVYAESDDAGADAIGAAGNGIGGTGGVGTPGPAR</sequence>
<protein>
    <recommendedName>
        <fullName evidence="3">Excreted virulence factor EspC (Type VII ESX diderm)</fullName>
    </recommendedName>
</protein>
<dbReference type="RefSeq" id="WP_107748593.1">
    <property type="nucleotide sequence ID" value="NZ_CP015453.1"/>
</dbReference>
<organism evidence="1 2">
    <name type="scientific">Dietzia psychralcaliphila</name>
    <dbReference type="NCBI Taxonomy" id="139021"/>
    <lineage>
        <taxon>Bacteria</taxon>
        <taxon>Bacillati</taxon>
        <taxon>Actinomycetota</taxon>
        <taxon>Actinomycetes</taxon>
        <taxon>Mycobacteriales</taxon>
        <taxon>Dietziaceae</taxon>
        <taxon>Dietzia</taxon>
    </lineage>
</organism>
<dbReference type="InterPro" id="IPR022536">
    <property type="entry name" value="EspC"/>
</dbReference>
<keyword evidence="2" id="KW-1185">Reference proteome</keyword>
<dbReference type="AlphaFoldDB" id="A0AAD0NM90"/>
<evidence type="ECO:0000313" key="1">
    <source>
        <dbReference type="EMBL" id="AWH94870.1"/>
    </source>
</evidence>
<dbReference type="EMBL" id="CP015453">
    <property type="protein sequence ID" value="AWH94870.1"/>
    <property type="molecule type" value="Genomic_DNA"/>
</dbReference>
<dbReference type="GO" id="GO:0009306">
    <property type="term" value="P:protein secretion"/>
    <property type="evidence" value="ECO:0007669"/>
    <property type="project" value="InterPro"/>
</dbReference>
<dbReference type="Pfam" id="PF10824">
    <property type="entry name" value="T7SS_ESX_EspC"/>
    <property type="match status" value="1"/>
</dbReference>